<feature type="region of interest" description="Disordered" evidence="1">
    <location>
        <begin position="71"/>
        <end position="129"/>
    </location>
</feature>
<name>A0ABU3Q670_9SPHN</name>
<evidence type="ECO:0000313" key="3">
    <source>
        <dbReference type="Proteomes" id="UP001259572"/>
    </source>
</evidence>
<sequence length="165" mass="16700">MALLACAGPAAANNYGESVAWQFQTSADKANAALVQDMIQRKKSGMYAAPIYNTHIDRQYNCNVSASAVGNNGSNSTVANSPTTTGASSNAIGNDNNTDVHGSTDGNTVSGNQSNSGSVGSNVNGGTETNVRGRAWQAINSTQTNSGNQTANVSGSTACTFGALN</sequence>
<dbReference type="RefSeq" id="WP_315725374.1">
    <property type="nucleotide sequence ID" value="NZ_JAVUPU010000003.1"/>
</dbReference>
<proteinExistence type="predicted"/>
<dbReference type="Proteomes" id="UP001259572">
    <property type="component" value="Unassembled WGS sequence"/>
</dbReference>
<comment type="caution">
    <text evidence="2">The sequence shown here is derived from an EMBL/GenBank/DDBJ whole genome shotgun (WGS) entry which is preliminary data.</text>
</comment>
<feature type="compositionally biased region" description="Low complexity" evidence="1">
    <location>
        <begin position="106"/>
        <end position="126"/>
    </location>
</feature>
<reference evidence="2 3" key="1">
    <citation type="submission" date="2023-05" db="EMBL/GenBank/DDBJ databases">
        <authorList>
            <person name="Guo Y."/>
        </authorList>
    </citation>
    <scope>NUCLEOTIDE SEQUENCE [LARGE SCALE GENOMIC DNA]</scope>
    <source>
        <strain evidence="2 3">GR2756</strain>
    </source>
</reference>
<evidence type="ECO:0000256" key="1">
    <source>
        <dbReference type="SAM" id="MobiDB-lite"/>
    </source>
</evidence>
<feature type="compositionally biased region" description="Polar residues" evidence="1">
    <location>
        <begin position="77"/>
        <end position="105"/>
    </location>
</feature>
<dbReference type="EMBL" id="JAVUPU010000003">
    <property type="protein sequence ID" value="MDT9598913.1"/>
    <property type="molecule type" value="Genomic_DNA"/>
</dbReference>
<accession>A0ABU3Q670</accession>
<gene>
    <name evidence="2" type="ORF">RQX22_08125</name>
</gene>
<organism evidence="2 3">
    <name type="scientific">Sphingosinicella rhizophila</name>
    <dbReference type="NCBI Taxonomy" id="3050082"/>
    <lineage>
        <taxon>Bacteria</taxon>
        <taxon>Pseudomonadati</taxon>
        <taxon>Pseudomonadota</taxon>
        <taxon>Alphaproteobacteria</taxon>
        <taxon>Sphingomonadales</taxon>
        <taxon>Sphingosinicellaceae</taxon>
        <taxon>Sphingosinicella</taxon>
    </lineage>
</organism>
<protein>
    <submittedName>
        <fullName evidence="2">Uncharacterized protein</fullName>
    </submittedName>
</protein>
<keyword evidence="3" id="KW-1185">Reference proteome</keyword>
<evidence type="ECO:0000313" key="2">
    <source>
        <dbReference type="EMBL" id="MDT9598913.1"/>
    </source>
</evidence>